<feature type="non-terminal residue" evidence="1">
    <location>
        <position position="1"/>
    </location>
</feature>
<gene>
    <name evidence="1" type="ORF">IC609_15940</name>
</gene>
<dbReference type="RefSeq" id="WP_191820520.1">
    <property type="nucleotide sequence ID" value="NZ_JACYFT010000010.1"/>
</dbReference>
<accession>A0A927FIC3</accession>
<dbReference type="AlphaFoldDB" id="A0A927FIC3"/>
<keyword evidence="2" id="KW-1185">Reference proteome</keyword>
<evidence type="ECO:0000313" key="1">
    <source>
        <dbReference type="EMBL" id="MBD8052029.1"/>
    </source>
</evidence>
<protein>
    <submittedName>
        <fullName evidence="1">Uncharacterized protein</fullName>
    </submittedName>
</protein>
<reference evidence="1" key="1">
    <citation type="submission" date="2020-09" db="EMBL/GenBank/DDBJ databases">
        <title>Genome seq and assembly of Limnohabitants sp.</title>
        <authorList>
            <person name="Chhetri G."/>
        </authorList>
    </citation>
    <scope>NUCLEOTIDE SEQUENCE</scope>
    <source>
        <strain evidence="1">JUR4</strain>
    </source>
</reference>
<sequence>ATHLQLVTDGNGAVTDAKLSNSLAPGVALAKSAMDAYVGASSGGETTAAVVVLTGYMTANTLGQQDLNGHFYAANPVFPV</sequence>
<dbReference type="EMBL" id="JACYFT010000010">
    <property type="protein sequence ID" value="MBD8052029.1"/>
    <property type="molecule type" value="Genomic_DNA"/>
</dbReference>
<proteinExistence type="predicted"/>
<organism evidence="1 2">
    <name type="scientific">Limnohabitans radicicola</name>
    <dbReference type="NCBI Taxonomy" id="2771427"/>
    <lineage>
        <taxon>Bacteria</taxon>
        <taxon>Pseudomonadati</taxon>
        <taxon>Pseudomonadota</taxon>
        <taxon>Betaproteobacteria</taxon>
        <taxon>Burkholderiales</taxon>
        <taxon>Comamonadaceae</taxon>
        <taxon>Limnohabitans</taxon>
    </lineage>
</organism>
<dbReference type="Proteomes" id="UP000647424">
    <property type="component" value="Unassembled WGS sequence"/>
</dbReference>
<evidence type="ECO:0000313" key="2">
    <source>
        <dbReference type="Proteomes" id="UP000647424"/>
    </source>
</evidence>
<comment type="caution">
    <text evidence="1">The sequence shown here is derived from an EMBL/GenBank/DDBJ whole genome shotgun (WGS) entry which is preliminary data.</text>
</comment>
<name>A0A927FIC3_9BURK</name>